<comment type="caution">
    <text evidence="1">The sequence shown here is derived from an EMBL/GenBank/DDBJ whole genome shotgun (WGS) entry which is preliminary data.</text>
</comment>
<name>A0AAN4ZPB1_9BILA</name>
<dbReference type="Proteomes" id="UP001328107">
    <property type="component" value="Unassembled WGS sequence"/>
</dbReference>
<reference evidence="2" key="1">
    <citation type="submission" date="2022-10" db="EMBL/GenBank/DDBJ databases">
        <title>Genome assembly of Pristionchus species.</title>
        <authorList>
            <person name="Yoshida K."/>
            <person name="Sommer R.J."/>
        </authorList>
    </citation>
    <scope>NUCLEOTIDE SEQUENCE [LARGE SCALE GENOMIC DNA]</scope>
    <source>
        <strain evidence="2">RS5460</strain>
    </source>
</reference>
<dbReference type="Gene3D" id="1.25.40.10">
    <property type="entry name" value="Tetratricopeptide repeat domain"/>
    <property type="match status" value="1"/>
</dbReference>
<protein>
    <submittedName>
        <fullName evidence="1">Uncharacterized protein</fullName>
    </submittedName>
</protein>
<organism evidence="1 2">
    <name type="scientific">Pristionchus mayeri</name>
    <dbReference type="NCBI Taxonomy" id="1317129"/>
    <lineage>
        <taxon>Eukaryota</taxon>
        <taxon>Metazoa</taxon>
        <taxon>Ecdysozoa</taxon>
        <taxon>Nematoda</taxon>
        <taxon>Chromadorea</taxon>
        <taxon>Rhabditida</taxon>
        <taxon>Rhabditina</taxon>
        <taxon>Diplogasteromorpha</taxon>
        <taxon>Diplogasteroidea</taxon>
        <taxon>Neodiplogasteridae</taxon>
        <taxon>Pristionchus</taxon>
    </lineage>
</organism>
<dbReference type="InterPro" id="IPR032072">
    <property type="entry name" value="DUF4807"/>
</dbReference>
<keyword evidence="2" id="KW-1185">Reference proteome</keyword>
<evidence type="ECO:0000313" key="2">
    <source>
        <dbReference type="Proteomes" id="UP001328107"/>
    </source>
</evidence>
<dbReference type="PANTHER" id="PTHR36693:SF1">
    <property type="entry name" value="GH02722P"/>
    <property type="match status" value="1"/>
</dbReference>
<dbReference type="EMBL" id="BTRK01000003">
    <property type="protein sequence ID" value="GMR42178.1"/>
    <property type="molecule type" value="Genomic_DNA"/>
</dbReference>
<feature type="non-terminal residue" evidence="1">
    <location>
        <position position="1"/>
    </location>
</feature>
<accession>A0AAN4ZPB1</accession>
<dbReference type="AlphaFoldDB" id="A0AAN4ZPB1"/>
<sequence>VSLRMIDGVILMGSSRLEGMRREIKLKCVSPFVLPLIHHLQSDDSPLSLGLRNDRSIISNEPFLFRIRVIGGTPALPIVMQWERRIHSLFIKYLELEKTLWTLSTLGGAYSALADYDREHTSRVRDISLYQLAIAREMGDPVTETRCCLYLALAEAQEGKIGEAKRVVRRIIRIGDALQSTVLIASSRGVYAKIRSIETEIEEKRYQPANRNR</sequence>
<evidence type="ECO:0000313" key="1">
    <source>
        <dbReference type="EMBL" id="GMR42178.1"/>
    </source>
</evidence>
<gene>
    <name evidence="1" type="ORF">PMAYCL1PPCAC_12373</name>
</gene>
<dbReference type="InterPro" id="IPR011990">
    <property type="entry name" value="TPR-like_helical_dom_sf"/>
</dbReference>
<dbReference type="PANTHER" id="PTHR36693">
    <property type="entry name" value="GH02722P"/>
    <property type="match status" value="1"/>
</dbReference>
<dbReference type="Pfam" id="PF16065">
    <property type="entry name" value="DUF4807"/>
    <property type="match status" value="1"/>
</dbReference>
<proteinExistence type="predicted"/>